<protein>
    <submittedName>
        <fullName evidence="2">ARAD1D12540p</fullName>
    </submittedName>
</protein>
<reference evidence="2" key="2">
    <citation type="submission" date="2014-06" db="EMBL/GenBank/DDBJ databases">
        <title>The complete genome of Blastobotrys (Arxula) adeninivorans LS3 - a yeast of biotechnological interest.</title>
        <authorList>
            <person name="Kunze G."/>
            <person name="Gaillardin C."/>
            <person name="Czernicka M."/>
            <person name="Durrens P."/>
            <person name="Martin T."/>
            <person name="Boer E."/>
            <person name="Gabaldon T."/>
            <person name="Cruz J."/>
            <person name="Talla E."/>
            <person name="Marck C."/>
            <person name="Goffeau A."/>
            <person name="Barbe V."/>
            <person name="Baret P."/>
            <person name="Baronian K."/>
            <person name="Beier S."/>
            <person name="Bleykasten C."/>
            <person name="Bode R."/>
            <person name="Casaregola S."/>
            <person name="Despons L."/>
            <person name="Fairhead C."/>
            <person name="Giersberg M."/>
            <person name="Gierski P."/>
            <person name="Hahnel U."/>
            <person name="Hartmann A."/>
            <person name="Jankowska D."/>
            <person name="Jubin C."/>
            <person name="Jung P."/>
            <person name="Lafontaine I."/>
            <person name="Leh-Louis V."/>
            <person name="Lemaire M."/>
            <person name="Marcet-Houben M."/>
            <person name="Mascher M."/>
            <person name="Morel G."/>
            <person name="Richard G.-F."/>
            <person name="Riechen J."/>
            <person name="Sacerdot C."/>
            <person name="Sarkar A."/>
            <person name="Savel G."/>
            <person name="Schacherer J."/>
            <person name="Sherman D."/>
            <person name="Straub M.-L."/>
            <person name="Stein N."/>
            <person name="Thierry A."/>
            <person name="Trautwein-Schult A."/>
            <person name="Westhof E."/>
            <person name="Worch S."/>
            <person name="Dujon B."/>
            <person name="Souciet J.-L."/>
            <person name="Wincker P."/>
            <person name="Scholz U."/>
            <person name="Neuveglise N."/>
        </authorList>
    </citation>
    <scope>NUCLEOTIDE SEQUENCE</scope>
    <source>
        <strain evidence="2">LS3</strain>
    </source>
</reference>
<dbReference type="AlphaFoldDB" id="A0A060TF23"/>
<feature type="compositionally biased region" description="Low complexity" evidence="1">
    <location>
        <begin position="36"/>
        <end position="47"/>
    </location>
</feature>
<sequence length="100" mass="11420">MPKRTYEHSGEEVDTKRDKVTKVVHDGQGQPAHIGPQQAQQLEQLEQLEPHQQHDEPHGDNGHGRRVHKDSKIVFYMGFQPSCHLCRAGVPGHYAHWVKS</sequence>
<gene>
    <name evidence="2" type="ORF">GNLVRS02_ARAD1D12540g</name>
</gene>
<dbReference type="EMBL" id="HG937694">
    <property type="protein sequence ID" value="CDP37482.1"/>
    <property type="molecule type" value="Genomic_DNA"/>
</dbReference>
<feature type="region of interest" description="Disordered" evidence="1">
    <location>
        <begin position="24"/>
        <end position="68"/>
    </location>
</feature>
<evidence type="ECO:0000256" key="1">
    <source>
        <dbReference type="SAM" id="MobiDB-lite"/>
    </source>
</evidence>
<evidence type="ECO:0000313" key="2">
    <source>
        <dbReference type="EMBL" id="CDP37482.1"/>
    </source>
</evidence>
<organism evidence="2">
    <name type="scientific">Blastobotrys adeninivorans</name>
    <name type="common">Yeast</name>
    <name type="synonym">Arxula adeninivorans</name>
    <dbReference type="NCBI Taxonomy" id="409370"/>
    <lineage>
        <taxon>Eukaryota</taxon>
        <taxon>Fungi</taxon>
        <taxon>Dikarya</taxon>
        <taxon>Ascomycota</taxon>
        <taxon>Saccharomycotina</taxon>
        <taxon>Dipodascomycetes</taxon>
        <taxon>Dipodascales</taxon>
        <taxon>Trichomonascaceae</taxon>
        <taxon>Blastobotrys</taxon>
    </lineage>
</organism>
<name>A0A060TF23_BLAAD</name>
<proteinExistence type="predicted"/>
<accession>A0A060TF23</accession>
<feature type="compositionally biased region" description="Basic and acidic residues" evidence="1">
    <location>
        <begin position="48"/>
        <end position="63"/>
    </location>
</feature>
<reference evidence="2" key="1">
    <citation type="submission" date="2014-02" db="EMBL/GenBank/DDBJ databases">
        <authorList>
            <person name="Genoscope - CEA"/>
        </authorList>
    </citation>
    <scope>NUCLEOTIDE SEQUENCE</scope>
    <source>
        <strain evidence="2">LS3</strain>
    </source>
</reference>